<evidence type="ECO:0000259" key="2">
    <source>
        <dbReference type="Pfam" id="PF06904"/>
    </source>
</evidence>
<dbReference type="InterPro" id="IPR009683">
    <property type="entry name" value="Extensin-like_C"/>
</dbReference>
<name>A0A1H2VRA5_9RHOB</name>
<evidence type="ECO:0000256" key="1">
    <source>
        <dbReference type="SAM" id="SignalP"/>
    </source>
</evidence>
<dbReference type="AlphaFoldDB" id="A0A1H2VRA5"/>
<reference evidence="4" key="1">
    <citation type="submission" date="2016-10" db="EMBL/GenBank/DDBJ databases">
        <authorList>
            <person name="Varghese N."/>
            <person name="Submissions S."/>
        </authorList>
    </citation>
    <scope>NUCLEOTIDE SEQUENCE [LARGE SCALE GENOMIC DNA]</scope>
    <source>
        <strain evidence="4">DSM 26922</strain>
    </source>
</reference>
<dbReference type="Pfam" id="PF06904">
    <property type="entry name" value="Extensin-like_C"/>
    <property type="match status" value="1"/>
</dbReference>
<dbReference type="OrthoDB" id="9809788at2"/>
<feature type="chain" id="PRO_5011598441" evidence="1">
    <location>
        <begin position="25"/>
        <end position="243"/>
    </location>
</feature>
<dbReference type="Proteomes" id="UP000199441">
    <property type="component" value="Unassembled WGS sequence"/>
</dbReference>
<accession>A0A1H2VRA5</accession>
<keyword evidence="4" id="KW-1185">Reference proteome</keyword>
<dbReference type="STRING" id="670155.SAMN04488001_1605"/>
<proteinExistence type="predicted"/>
<sequence>MKAHPAMTAFRVVLSILSATVAFAAVAFGVHWAFTDPSSPLPREWNPLRELVVTDPVTPVTHFKLRRVLDDPDICLQVLAQGGRYQSMPPLVEGERCGIANRVDLSGVGAARLRAVETSCETALRVAMWEQHGVQPAAEAHFGQGVKELRHIGSYNCRPIRGARTRMSTHATAASIDIRGVVLADGTRIDLLSGWTGPPAQKAFFQELRDSGCQWFSTVLGPEYNALHADHFHMQNNGWGTCR</sequence>
<protein>
    <submittedName>
        <fullName evidence="3">Uncharacterized conserved protein</fullName>
    </submittedName>
</protein>
<gene>
    <name evidence="3" type="ORF">SAMN04488001_1605</name>
</gene>
<organism evidence="3 4">
    <name type="scientific">Litoreibacter albidus</name>
    <dbReference type="NCBI Taxonomy" id="670155"/>
    <lineage>
        <taxon>Bacteria</taxon>
        <taxon>Pseudomonadati</taxon>
        <taxon>Pseudomonadota</taxon>
        <taxon>Alphaproteobacteria</taxon>
        <taxon>Rhodobacterales</taxon>
        <taxon>Roseobacteraceae</taxon>
        <taxon>Litoreibacter</taxon>
    </lineage>
</organism>
<dbReference type="EMBL" id="FNOI01000002">
    <property type="protein sequence ID" value="SDW70883.1"/>
    <property type="molecule type" value="Genomic_DNA"/>
</dbReference>
<feature type="domain" description="Extensin-like C-terminal" evidence="2">
    <location>
        <begin position="75"/>
        <end position="243"/>
    </location>
</feature>
<evidence type="ECO:0000313" key="3">
    <source>
        <dbReference type="EMBL" id="SDW70883.1"/>
    </source>
</evidence>
<evidence type="ECO:0000313" key="4">
    <source>
        <dbReference type="Proteomes" id="UP000199441"/>
    </source>
</evidence>
<feature type="signal peptide" evidence="1">
    <location>
        <begin position="1"/>
        <end position="24"/>
    </location>
</feature>
<keyword evidence="1" id="KW-0732">Signal</keyword>